<gene>
    <name evidence="5" type="ORF">CY0110_00645</name>
</gene>
<evidence type="ECO:0000256" key="2">
    <source>
        <dbReference type="ARBA" id="ARBA00023078"/>
    </source>
</evidence>
<evidence type="ECO:0000313" key="5">
    <source>
        <dbReference type="EMBL" id="EAZ92121.1"/>
    </source>
</evidence>
<keyword evidence="6" id="KW-1185">Reference proteome</keyword>
<keyword evidence="4" id="KW-0732">Signal</keyword>
<dbReference type="InterPro" id="IPR008797">
    <property type="entry name" value="PSII_PsbQ"/>
</dbReference>
<keyword evidence="2" id="KW-0793">Thylakoid</keyword>
<comment type="subcellular location">
    <subcellularLocation>
        <location evidence="1">Membrane</location>
    </subcellularLocation>
</comment>
<name>A3INE4_9CHRO</name>
<dbReference type="Pfam" id="PF05757">
    <property type="entry name" value="PsbQ"/>
    <property type="match status" value="1"/>
</dbReference>
<dbReference type="RefSeq" id="WP_008274912.1">
    <property type="nucleotide sequence ID" value="NZ_AAXW01000009.1"/>
</dbReference>
<comment type="caution">
    <text evidence="5">The sequence shown here is derived from an EMBL/GenBank/DDBJ whole genome shotgun (WGS) entry which is preliminary data.</text>
</comment>
<organism evidence="5 6">
    <name type="scientific">Crocosphaera chwakensis CCY0110</name>
    <dbReference type="NCBI Taxonomy" id="391612"/>
    <lineage>
        <taxon>Bacteria</taxon>
        <taxon>Bacillati</taxon>
        <taxon>Cyanobacteriota</taxon>
        <taxon>Cyanophyceae</taxon>
        <taxon>Oscillatoriophycideae</taxon>
        <taxon>Chroococcales</taxon>
        <taxon>Aphanothecaceae</taxon>
        <taxon>Crocosphaera</taxon>
        <taxon>Crocosphaera chwakensis</taxon>
    </lineage>
</organism>
<evidence type="ECO:0000256" key="4">
    <source>
        <dbReference type="SAM" id="SignalP"/>
    </source>
</evidence>
<dbReference type="AlphaFoldDB" id="A3INE4"/>
<dbReference type="GO" id="GO:0009654">
    <property type="term" value="C:photosystem II oxygen evolving complex"/>
    <property type="evidence" value="ECO:0007669"/>
    <property type="project" value="InterPro"/>
</dbReference>
<evidence type="ECO:0000256" key="1">
    <source>
        <dbReference type="ARBA" id="ARBA00004370"/>
    </source>
</evidence>
<sequence>MPRIRSILSLLLVAVAIFCVSCGGQKASIPTTYAPEKIEQLQVLVEPIEEAKENFDVLKGFIADENWIDTRTYIHGPLGGLRQEMSSLTRSLLPKDQKQAKSLSQALFSDLERLDAAAKERNSVAVQRHYREAVNDLQSFLDLVPKS</sequence>
<dbReference type="EMBL" id="AAXW01000009">
    <property type="protein sequence ID" value="EAZ92121.1"/>
    <property type="molecule type" value="Genomic_DNA"/>
</dbReference>
<dbReference type="GO" id="GO:0015979">
    <property type="term" value="P:photosynthesis"/>
    <property type="evidence" value="ECO:0007669"/>
    <property type="project" value="InterPro"/>
</dbReference>
<reference evidence="5 6" key="1">
    <citation type="submission" date="2007-03" db="EMBL/GenBank/DDBJ databases">
        <authorList>
            <person name="Stal L."/>
            <person name="Ferriera S."/>
            <person name="Johnson J."/>
            <person name="Kravitz S."/>
            <person name="Beeson K."/>
            <person name="Sutton G."/>
            <person name="Rogers Y.-H."/>
            <person name="Friedman R."/>
            <person name="Frazier M."/>
            <person name="Venter J.C."/>
        </authorList>
    </citation>
    <scope>NUCLEOTIDE SEQUENCE [LARGE SCALE GENOMIC DNA]</scope>
    <source>
        <strain evidence="5 6">CCY0110</strain>
    </source>
</reference>
<feature type="chain" id="PRO_5002653760" description="Photosystem II protein PsbQ" evidence="4">
    <location>
        <begin position="28"/>
        <end position="147"/>
    </location>
</feature>
<dbReference type="NCBIfam" id="TIGR03042">
    <property type="entry name" value="PS_II_psbQ_bact"/>
    <property type="match status" value="1"/>
</dbReference>
<dbReference type="Proteomes" id="UP000003781">
    <property type="component" value="Unassembled WGS sequence"/>
</dbReference>
<dbReference type="InterPro" id="IPR023222">
    <property type="entry name" value="PsbQ-like_dom_sf"/>
</dbReference>
<proteinExistence type="predicted"/>
<evidence type="ECO:0000256" key="3">
    <source>
        <dbReference type="ARBA" id="ARBA00023136"/>
    </source>
</evidence>
<dbReference type="OrthoDB" id="425184at2"/>
<evidence type="ECO:0008006" key="7">
    <source>
        <dbReference type="Google" id="ProtNLM"/>
    </source>
</evidence>
<keyword evidence="3" id="KW-0472">Membrane</keyword>
<dbReference type="Gene3D" id="1.20.120.290">
    <property type="entry name" value="Oxygen-evolving enhancer protein 3 (PsbQ), four-helix up-down bundle"/>
    <property type="match status" value="1"/>
</dbReference>
<dbReference type="eggNOG" id="ENOG5032TF7">
    <property type="taxonomic scope" value="Bacteria"/>
</dbReference>
<accession>A3INE4</accession>
<dbReference type="GO" id="GO:0019898">
    <property type="term" value="C:extrinsic component of membrane"/>
    <property type="evidence" value="ECO:0007669"/>
    <property type="project" value="InterPro"/>
</dbReference>
<evidence type="ECO:0000313" key="6">
    <source>
        <dbReference type="Proteomes" id="UP000003781"/>
    </source>
</evidence>
<dbReference type="SUPFAM" id="SSF101112">
    <property type="entry name" value="Oxygen-evolving enhancer protein 3"/>
    <property type="match status" value="1"/>
</dbReference>
<protein>
    <recommendedName>
        <fullName evidence="7">Photosystem II protein PsbQ</fullName>
    </recommendedName>
</protein>
<dbReference type="GO" id="GO:0005509">
    <property type="term" value="F:calcium ion binding"/>
    <property type="evidence" value="ECO:0007669"/>
    <property type="project" value="InterPro"/>
</dbReference>
<feature type="signal peptide" evidence="4">
    <location>
        <begin position="1"/>
        <end position="27"/>
    </location>
</feature>
<dbReference type="InterPro" id="IPR017487">
    <property type="entry name" value="PSII_PsbQ_cyanobac"/>
</dbReference>